<dbReference type="Proteomes" id="UP000011863">
    <property type="component" value="Chromosome"/>
</dbReference>
<dbReference type="InterPro" id="IPR050172">
    <property type="entry name" value="SsuD_RutA_monooxygenase"/>
</dbReference>
<keyword evidence="1" id="KW-0285">Flavoprotein</keyword>
<proteinExistence type="predicted"/>
<evidence type="ECO:0000256" key="3">
    <source>
        <dbReference type="ARBA" id="ARBA00023002"/>
    </source>
</evidence>
<keyword evidence="3" id="KW-0560">Oxidoreductase</keyword>
<evidence type="ECO:0000256" key="1">
    <source>
        <dbReference type="ARBA" id="ARBA00022630"/>
    </source>
</evidence>
<reference evidence="6 7" key="1">
    <citation type="journal article" date="2013" name="Int. J. Syst. Evol. Microbiol.">
        <title>Ilumatobacter nonamiense sp. nov. and Ilumatobacter coccineum sp. nov., isolated from seashore sand.</title>
        <authorList>
            <person name="Matsumoto A."/>
            <person name="Kasai H."/>
            <person name="Matsuo Y."/>
            <person name="Shizuri Y."/>
            <person name="Ichikawa N."/>
            <person name="Fujita N."/>
            <person name="Omura S."/>
            <person name="Takahashi Y."/>
        </authorList>
    </citation>
    <scope>NUCLEOTIDE SEQUENCE [LARGE SCALE GENOMIC DNA]</scope>
    <source>
        <strain evidence="7">NBRC 103263 / KCTC 29153 / YM16-304</strain>
    </source>
</reference>
<evidence type="ECO:0000313" key="6">
    <source>
        <dbReference type="EMBL" id="BAN01001.1"/>
    </source>
</evidence>
<dbReference type="AlphaFoldDB" id="A0A6C7E2G5"/>
<dbReference type="CDD" id="cd01097">
    <property type="entry name" value="Tetrahydromethanopterin_reductase"/>
    <property type="match status" value="1"/>
</dbReference>
<dbReference type="SUPFAM" id="SSF51679">
    <property type="entry name" value="Bacterial luciferase-like"/>
    <property type="match status" value="1"/>
</dbReference>
<dbReference type="EMBL" id="AP012057">
    <property type="protein sequence ID" value="BAN01001.1"/>
    <property type="molecule type" value="Genomic_DNA"/>
</dbReference>
<evidence type="ECO:0000313" key="7">
    <source>
        <dbReference type="Proteomes" id="UP000011863"/>
    </source>
</evidence>
<gene>
    <name evidence="6" type="ORF">YM304_06870</name>
</gene>
<dbReference type="InterPro" id="IPR011251">
    <property type="entry name" value="Luciferase-like_dom"/>
</dbReference>
<dbReference type="InterPro" id="IPR036661">
    <property type="entry name" value="Luciferase-like_sf"/>
</dbReference>
<dbReference type="PANTHER" id="PTHR42847">
    <property type="entry name" value="ALKANESULFONATE MONOOXYGENASE"/>
    <property type="match status" value="1"/>
</dbReference>
<dbReference type="Pfam" id="PF00296">
    <property type="entry name" value="Bac_luciferase"/>
    <property type="match status" value="1"/>
</dbReference>
<evidence type="ECO:0000259" key="5">
    <source>
        <dbReference type="Pfam" id="PF00296"/>
    </source>
</evidence>
<dbReference type="GO" id="GO:0008726">
    <property type="term" value="F:alkanesulfonate monooxygenase activity"/>
    <property type="evidence" value="ECO:0007669"/>
    <property type="project" value="TreeGrafter"/>
</dbReference>
<feature type="domain" description="Luciferase-like" evidence="5">
    <location>
        <begin position="52"/>
        <end position="289"/>
    </location>
</feature>
<organism evidence="6 7">
    <name type="scientific">Ilumatobacter coccineus (strain NBRC 103263 / KCTC 29153 / YM16-304)</name>
    <dbReference type="NCBI Taxonomy" id="1313172"/>
    <lineage>
        <taxon>Bacteria</taxon>
        <taxon>Bacillati</taxon>
        <taxon>Actinomycetota</taxon>
        <taxon>Acidimicrobiia</taxon>
        <taxon>Acidimicrobiales</taxon>
        <taxon>Ilumatobacteraceae</taxon>
        <taxon>Ilumatobacter</taxon>
    </lineage>
</organism>
<dbReference type="KEGG" id="aym:YM304_06870"/>
<sequence>MSTPQRLQLGVHVGQQNAAMADLIALWKRLDDTVDWISIWDHLYEAPPAGGTTPHFEAVATLGALASVTSKARLGCLVFCVPYRNPAVLAKSIVAIDHISEGRFEPGFGAGWHEPEFVAHGFTFDDLGTRFDMLTEGLEIISGMLSADERTTVTGEHFRVDDVTCVPGPYDGSIPLWTGGRGPKRTPETAARFCTGWNVPYVGPAEFRRLNDRLDAACEAVDRDPATLQRSVNLAFHIGADEAAAAAERQKILDQWGPEQAERVTEGALTGTADQAIEQIAAYREAGADMVNIALRLPVDGDALDAYLDDVVPAARAL</sequence>
<keyword evidence="4" id="KW-0503">Monooxygenase</keyword>
<evidence type="ECO:0000256" key="2">
    <source>
        <dbReference type="ARBA" id="ARBA00022643"/>
    </source>
</evidence>
<dbReference type="OrthoDB" id="143323at2"/>
<accession>A0A6C7E2G5</accession>
<dbReference type="GO" id="GO:0046306">
    <property type="term" value="P:alkanesulfonate catabolic process"/>
    <property type="evidence" value="ECO:0007669"/>
    <property type="project" value="TreeGrafter"/>
</dbReference>
<dbReference type="PANTHER" id="PTHR42847:SF8">
    <property type="entry name" value="CONSERVED PROTEIN"/>
    <property type="match status" value="1"/>
</dbReference>
<dbReference type="RefSeq" id="WP_015440249.1">
    <property type="nucleotide sequence ID" value="NC_020520.1"/>
</dbReference>
<dbReference type="Gene3D" id="3.20.20.30">
    <property type="entry name" value="Luciferase-like domain"/>
    <property type="match status" value="1"/>
</dbReference>
<keyword evidence="2" id="KW-0288">FMN</keyword>
<name>A0A6C7E2G5_ILUCY</name>
<keyword evidence="7" id="KW-1185">Reference proteome</keyword>
<evidence type="ECO:0000256" key="4">
    <source>
        <dbReference type="ARBA" id="ARBA00023033"/>
    </source>
</evidence>
<protein>
    <submittedName>
        <fullName evidence="6">Putative oxidoreductase</fullName>
    </submittedName>
</protein>